<dbReference type="InterPro" id="IPR034139">
    <property type="entry name" value="TOPRIM_OLD"/>
</dbReference>
<dbReference type="InterPro" id="IPR041685">
    <property type="entry name" value="AAA_GajA/Old/RecF-like"/>
</dbReference>
<dbReference type="OrthoDB" id="308933at2"/>
<dbReference type="Pfam" id="PF20469">
    <property type="entry name" value="OLD-like_TOPRIM"/>
    <property type="match status" value="1"/>
</dbReference>
<dbReference type="SUPFAM" id="SSF52540">
    <property type="entry name" value="P-loop containing nucleoside triphosphate hydrolases"/>
    <property type="match status" value="1"/>
</dbReference>
<organism evidence="3 4">
    <name type="scientific">Neobacillus mesonae</name>
    <dbReference type="NCBI Taxonomy" id="1193713"/>
    <lineage>
        <taxon>Bacteria</taxon>
        <taxon>Bacillati</taxon>
        <taxon>Bacillota</taxon>
        <taxon>Bacilli</taxon>
        <taxon>Bacillales</taxon>
        <taxon>Bacillaceae</taxon>
        <taxon>Neobacillus</taxon>
    </lineage>
</organism>
<dbReference type="InterPro" id="IPR027417">
    <property type="entry name" value="P-loop_NTPase"/>
</dbReference>
<dbReference type="GO" id="GO:0004519">
    <property type="term" value="F:endonuclease activity"/>
    <property type="evidence" value="ECO:0007669"/>
    <property type="project" value="UniProtKB-KW"/>
</dbReference>
<dbReference type="Pfam" id="PF13175">
    <property type="entry name" value="AAA_15"/>
    <property type="match status" value="1"/>
</dbReference>
<evidence type="ECO:0000259" key="2">
    <source>
        <dbReference type="Pfam" id="PF20469"/>
    </source>
</evidence>
<evidence type="ECO:0000313" key="3">
    <source>
        <dbReference type="EMBL" id="AZU60266.1"/>
    </source>
</evidence>
<dbReference type="Proteomes" id="UP000282892">
    <property type="component" value="Chromosome"/>
</dbReference>
<keyword evidence="4" id="KW-1185">Reference proteome</keyword>
<sequence length="574" mass="66767">MKFIELQIKNFRNFNDVVICLDNKNILFGMNDVGKTNFMYALRFLLDREVRKQGFSQTDFHRNNISRKIEIMLTVDLSDYDTNEDTKKLVSHIKGARTSDNGDIFFIKLESIYDEKEMFGNPVLKWGDDLENLQEIPTRGVSSSLDNVFKVVYVNPLINLEQTFSKNKAIIFNESDNEHNDTELINDIKGLTSEVNNKIGQMGVIREFQSAITEEYKLLKNEGITIEMKSEMAIKGFFSDIIPYIKREDDENYYPTGGDGRRKLLSYSILNHVNKLQYSDKILIHLIEEPENSLHRSLQIALSKQLFENGSIYKYFFVSTHSSEILYYMEDTRLIRIYSKEKVECTSYLYNIDASYKSIKKKLNRALSNALFAEKVLLIEGPSEKVLFEKVMSETYHDYELYGGFILEVGGTAFQHYVDTLKHLDIKTIVKTDNDLRAKKGKINTYEIFGMNRCLKLLGKEPLDVIDLEIPEKIKKRDKSEILNNKKREIYEESSTLISLFKQNNIYLSGVDLEHDLYNAIGSRMEEIFDVPNVVDYLQDKKLFNMVELVESLTKEDCEAIYNHEHFVCLKELG</sequence>
<keyword evidence="3" id="KW-0378">Hydrolase</keyword>
<dbReference type="KEGG" id="nmk:CHR53_02715"/>
<dbReference type="EMBL" id="CP022572">
    <property type="protein sequence ID" value="AZU60266.1"/>
    <property type="molecule type" value="Genomic_DNA"/>
</dbReference>
<evidence type="ECO:0000313" key="4">
    <source>
        <dbReference type="Proteomes" id="UP000282892"/>
    </source>
</evidence>
<dbReference type="Gene3D" id="3.40.50.300">
    <property type="entry name" value="P-loop containing nucleotide triphosphate hydrolases"/>
    <property type="match status" value="1"/>
</dbReference>
<gene>
    <name evidence="3" type="ORF">CHR53_02715</name>
</gene>
<protein>
    <submittedName>
        <fullName evidence="3">ATP-dependent endonuclease</fullName>
    </submittedName>
</protein>
<feature type="domain" description="Endonuclease GajA/Old nuclease/RecF-like AAA" evidence="1">
    <location>
        <begin position="1"/>
        <end position="325"/>
    </location>
</feature>
<dbReference type="PANTHER" id="PTHR43581">
    <property type="entry name" value="ATP/GTP PHOSPHATASE"/>
    <property type="match status" value="1"/>
</dbReference>
<dbReference type="AlphaFoldDB" id="A0A3T0HT39"/>
<dbReference type="RefSeq" id="WP_127484829.1">
    <property type="nucleotide sequence ID" value="NZ_CP022572.1"/>
</dbReference>
<evidence type="ECO:0000259" key="1">
    <source>
        <dbReference type="Pfam" id="PF13175"/>
    </source>
</evidence>
<proteinExistence type="predicted"/>
<dbReference type="CDD" id="cd01026">
    <property type="entry name" value="TOPRIM_OLD"/>
    <property type="match status" value="1"/>
</dbReference>
<name>A0A3T0HT39_9BACI</name>
<reference evidence="3 4" key="1">
    <citation type="submission" date="2017-07" db="EMBL/GenBank/DDBJ databases">
        <title>The complete genome sequence of Bacillus mesonae strain H20-5, an efficient strain improving plant abiotic stress resistance.</title>
        <authorList>
            <person name="Kim S.Y."/>
            <person name="Song H."/>
            <person name="Sang M.K."/>
            <person name="Weon H.-Y."/>
            <person name="Song J."/>
        </authorList>
    </citation>
    <scope>NUCLEOTIDE SEQUENCE [LARGE SCALE GENOMIC DNA]</scope>
    <source>
        <strain evidence="3 4">H20-5</strain>
    </source>
</reference>
<keyword evidence="3" id="KW-0540">Nuclease</keyword>
<dbReference type="InterPro" id="IPR051396">
    <property type="entry name" value="Bact_Antivir_Def_Nuclease"/>
</dbReference>
<keyword evidence="3" id="KW-0255">Endonuclease</keyword>
<feature type="domain" description="OLD protein-like TOPRIM" evidence="2">
    <location>
        <begin position="371"/>
        <end position="435"/>
    </location>
</feature>
<dbReference type="PANTHER" id="PTHR43581:SF4">
    <property type="entry name" value="ATP_GTP PHOSPHATASE"/>
    <property type="match status" value="1"/>
</dbReference>
<accession>A0A3T0HT39</accession>